<dbReference type="Pfam" id="PF03780">
    <property type="entry name" value="Asp23"/>
    <property type="match status" value="1"/>
</dbReference>
<proteinExistence type="predicted"/>
<accession>A0A645G2G7</accession>
<sequence>MNEDHDIEQVKVERIEQSEIPEEVGSVKIADEVISIVAGLAATEVAGVAGMSGGLAGGIAELLGKKNFSKGVKVIVTGKTVTVEIYVIIEYGICIPEVAIEIQEKVKEAVESMTGFEVVAVDIHVEGISRRKTKEIEEPENF</sequence>
<dbReference type="PANTHER" id="PTHR34297">
    <property type="entry name" value="HYPOTHETICAL CYTOSOLIC PROTEIN-RELATED"/>
    <property type="match status" value="1"/>
</dbReference>
<evidence type="ECO:0008006" key="2">
    <source>
        <dbReference type="Google" id="ProtNLM"/>
    </source>
</evidence>
<reference evidence="1" key="1">
    <citation type="submission" date="2019-08" db="EMBL/GenBank/DDBJ databases">
        <authorList>
            <person name="Kucharzyk K."/>
            <person name="Murdoch R.W."/>
            <person name="Higgins S."/>
            <person name="Loffler F."/>
        </authorList>
    </citation>
    <scope>NUCLEOTIDE SEQUENCE</scope>
</reference>
<dbReference type="EMBL" id="VSSQ01068681">
    <property type="protein sequence ID" value="MPN20825.1"/>
    <property type="molecule type" value="Genomic_DNA"/>
</dbReference>
<dbReference type="AlphaFoldDB" id="A0A645G2G7"/>
<gene>
    <name evidence="1" type="ORF">SDC9_168204</name>
</gene>
<protein>
    <recommendedName>
        <fullName evidence="2">Alkaline shock protein 23</fullName>
    </recommendedName>
</protein>
<name>A0A645G2G7_9ZZZZ</name>
<comment type="caution">
    <text evidence="1">The sequence shown here is derived from an EMBL/GenBank/DDBJ whole genome shotgun (WGS) entry which is preliminary data.</text>
</comment>
<dbReference type="InterPro" id="IPR005531">
    <property type="entry name" value="Asp23"/>
</dbReference>
<evidence type="ECO:0000313" key="1">
    <source>
        <dbReference type="EMBL" id="MPN20825.1"/>
    </source>
</evidence>
<organism evidence="1">
    <name type="scientific">bioreactor metagenome</name>
    <dbReference type="NCBI Taxonomy" id="1076179"/>
    <lineage>
        <taxon>unclassified sequences</taxon>
        <taxon>metagenomes</taxon>
        <taxon>ecological metagenomes</taxon>
    </lineage>
</organism>